<dbReference type="PANTHER" id="PTHR47506">
    <property type="entry name" value="TRANSCRIPTIONAL REGULATORY PROTEIN"/>
    <property type="match status" value="1"/>
</dbReference>
<evidence type="ECO:0000256" key="3">
    <source>
        <dbReference type="ARBA" id="ARBA00023125"/>
    </source>
</evidence>
<keyword evidence="8" id="KW-1185">Reference proteome</keyword>
<dbReference type="InterPro" id="IPR036271">
    <property type="entry name" value="Tet_transcr_reg_TetR-rel_C_sf"/>
</dbReference>
<evidence type="ECO:0000313" key="7">
    <source>
        <dbReference type="EMBL" id="MCS5735724.1"/>
    </source>
</evidence>
<organism evidence="7 8">
    <name type="scientific">Herbiconiux daphne</name>
    <dbReference type="NCBI Taxonomy" id="2970914"/>
    <lineage>
        <taxon>Bacteria</taxon>
        <taxon>Bacillati</taxon>
        <taxon>Actinomycetota</taxon>
        <taxon>Actinomycetes</taxon>
        <taxon>Micrococcales</taxon>
        <taxon>Microbacteriaceae</taxon>
        <taxon>Herbiconiux</taxon>
    </lineage>
</organism>
<name>A0ABT2H745_9MICO</name>
<dbReference type="InterPro" id="IPR001647">
    <property type="entry name" value="HTH_TetR"/>
</dbReference>
<reference evidence="7" key="1">
    <citation type="submission" date="2022-08" db="EMBL/GenBank/DDBJ databases">
        <authorList>
            <person name="Deng Y."/>
            <person name="Han X.-F."/>
            <person name="Zhang Y.-Q."/>
        </authorList>
    </citation>
    <scope>NUCLEOTIDE SEQUENCE</scope>
    <source>
        <strain evidence="7">CPCC 203386</strain>
    </source>
</reference>
<keyword evidence="4" id="KW-0804">Transcription</keyword>
<evidence type="ECO:0000313" key="8">
    <source>
        <dbReference type="Proteomes" id="UP001165586"/>
    </source>
</evidence>
<gene>
    <name evidence="7" type="ORF">N1032_18445</name>
</gene>
<keyword evidence="2" id="KW-0805">Transcription regulation</keyword>
<dbReference type="Pfam" id="PF13977">
    <property type="entry name" value="TetR_C_6"/>
    <property type="match status" value="1"/>
</dbReference>
<evidence type="ECO:0000256" key="5">
    <source>
        <dbReference type="PROSITE-ProRule" id="PRU00335"/>
    </source>
</evidence>
<dbReference type="InterPro" id="IPR039538">
    <property type="entry name" value="BetI_C"/>
</dbReference>
<sequence>MEREVIGGGYAKGIARKEEIIEAATAYFGRVGFHKATMIQIAADCGISRAGLLHHFGSKEELLAAVLETRERVDYARFRAHIEMSPPGLGVLRSFVAGALESMTTPGLVGLYVVLSAEATDSEHPAHDYFAARYERVRSGVTMALEQAKEAGSLRDDVNIDVLAAELPALMDGLQVQWLLAPHKIDMAAVMRGRLQQILTVPL</sequence>
<protein>
    <submittedName>
        <fullName evidence="7">TetR/AcrR family transcriptional regulator</fullName>
    </submittedName>
</protein>
<dbReference type="Pfam" id="PF00440">
    <property type="entry name" value="TetR_N"/>
    <property type="match status" value="1"/>
</dbReference>
<dbReference type="Proteomes" id="UP001165586">
    <property type="component" value="Unassembled WGS sequence"/>
</dbReference>
<dbReference type="SUPFAM" id="SSF48498">
    <property type="entry name" value="Tetracyclin repressor-like, C-terminal domain"/>
    <property type="match status" value="1"/>
</dbReference>
<dbReference type="InterPro" id="IPR009057">
    <property type="entry name" value="Homeodomain-like_sf"/>
</dbReference>
<feature type="domain" description="HTH tetR-type" evidence="6">
    <location>
        <begin position="14"/>
        <end position="74"/>
    </location>
</feature>
<dbReference type="PANTHER" id="PTHR47506:SF6">
    <property type="entry name" value="HTH-TYPE TRANSCRIPTIONAL REPRESSOR NEMR"/>
    <property type="match status" value="1"/>
</dbReference>
<keyword evidence="3 5" id="KW-0238">DNA-binding</keyword>
<evidence type="ECO:0000256" key="1">
    <source>
        <dbReference type="ARBA" id="ARBA00022491"/>
    </source>
</evidence>
<dbReference type="SUPFAM" id="SSF46689">
    <property type="entry name" value="Homeodomain-like"/>
    <property type="match status" value="1"/>
</dbReference>
<dbReference type="Gene3D" id="1.10.357.10">
    <property type="entry name" value="Tetracycline Repressor, domain 2"/>
    <property type="match status" value="1"/>
</dbReference>
<evidence type="ECO:0000256" key="2">
    <source>
        <dbReference type="ARBA" id="ARBA00023015"/>
    </source>
</evidence>
<accession>A0ABT2H745</accession>
<evidence type="ECO:0000256" key="4">
    <source>
        <dbReference type="ARBA" id="ARBA00023163"/>
    </source>
</evidence>
<dbReference type="PRINTS" id="PR00455">
    <property type="entry name" value="HTHTETR"/>
</dbReference>
<proteinExistence type="predicted"/>
<dbReference type="Gene3D" id="1.10.10.60">
    <property type="entry name" value="Homeodomain-like"/>
    <property type="match status" value="1"/>
</dbReference>
<dbReference type="PROSITE" id="PS50977">
    <property type="entry name" value="HTH_TETR_2"/>
    <property type="match status" value="1"/>
</dbReference>
<comment type="caution">
    <text evidence="7">The sequence shown here is derived from an EMBL/GenBank/DDBJ whole genome shotgun (WGS) entry which is preliminary data.</text>
</comment>
<dbReference type="EMBL" id="JANLCJ010000008">
    <property type="protein sequence ID" value="MCS5735724.1"/>
    <property type="molecule type" value="Genomic_DNA"/>
</dbReference>
<dbReference type="RefSeq" id="WP_259540715.1">
    <property type="nucleotide sequence ID" value="NZ_JANLCJ010000008.1"/>
</dbReference>
<keyword evidence="1" id="KW-0678">Repressor</keyword>
<evidence type="ECO:0000259" key="6">
    <source>
        <dbReference type="PROSITE" id="PS50977"/>
    </source>
</evidence>
<feature type="DNA-binding region" description="H-T-H motif" evidence="5">
    <location>
        <begin position="37"/>
        <end position="56"/>
    </location>
</feature>